<evidence type="ECO:0000256" key="1">
    <source>
        <dbReference type="SAM" id="SignalP"/>
    </source>
</evidence>
<gene>
    <name evidence="2" type="ORF">GCM10007852_01120</name>
</gene>
<organism evidence="2 3">
    <name type="scientific">Agaribacter marinus</name>
    <dbReference type="NCBI Taxonomy" id="1431249"/>
    <lineage>
        <taxon>Bacteria</taxon>
        <taxon>Pseudomonadati</taxon>
        <taxon>Pseudomonadota</taxon>
        <taxon>Gammaproteobacteria</taxon>
        <taxon>Alteromonadales</taxon>
        <taxon>Alteromonadaceae</taxon>
        <taxon>Agaribacter</taxon>
    </lineage>
</organism>
<proteinExistence type="predicted"/>
<dbReference type="EMBL" id="BSOT01000002">
    <property type="protein sequence ID" value="GLR69204.1"/>
    <property type="molecule type" value="Genomic_DNA"/>
</dbReference>
<feature type="chain" id="PRO_5041374585" evidence="1">
    <location>
        <begin position="31"/>
        <end position="255"/>
    </location>
</feature>
<feature type="signal peptide" evidence="1">
    <location>
        <begin position="1"/>
        <end position="30"/>
    </location>
</feature>
<keyword evidence="1" id="KW-0732">Signal</keyword>
<reference evidence="2" key="1">
    <citation type="journal article" date="2014" name="Int. J. Syst. Evol. Microbiol.">
        <title>Complete genome sequence of Corynebacterium casei LMG S-19264T (=DSM 44701T), isolated from a smear-ripened cheese.</title>
        <authorList>
            <consortium name="US DOE Joint Genome Institute (JGI-PGF)"/>
            <person name="Walter F."/>
            <person name="Albersmeier A."/>
            <person name="Kalinowski J."/>
            <person name="Ruckert C."/>
        </authorList>
    </citation>
    <scope>NUCLEOTIDE SEQUENCE</scope>
    <source>
        <strain evidence="2">NBRC 110023</strain>
    </source>
</reference>
<name>A0AA37SVC5_9ALTE</name>
<reference evidence="2" key="2">
    <citation type="submission" date="2023-01" db="EMBL/GenBank/DDBJ databases">
        <title>Draft genome sequence of Agaribacter marinus strain NBRC 110023.</title>
        <authorList>
            <person name="Sun Q."/>
            <person name="Mori K."/>
        </authorList>
    </citation>
    <scope>NUCLEOTIDE SEQUENCE</scope>
    <source>
        <strain evidence="2">NBRC 110023</strain>
    </source>
</reference>
<dbReference type="AlphaFoldDB" id="A0AA37SVC5"/>
<keyword evidence="3" id="KW-1185">Reference proteome</keyword>
<accession>A0AA37SVC5</accession>
<sequence>MEITRFLRERYFFVVVALATSAALSTNTQAAVMDDKAKQIADKTVEVMGGRESYDATRYLTWVFFGRNFHVWDKYTGDVRIESKDGDLVLMNINTKLGKVWKNGKEITDDKVLNDKLEWGYRTWINDSYWLVMPYKLHDDGVTLKYTREDKTADGKPADVLTMTFEDVGVTPDNKYEIFVEKDSHMITQWKYYPKADNTEARFEIPWKNWAYYGDIMLSDDRGKMNLSPVNVYQSLPKSVLTSPASVQNIPGAIL</sequence>
<dbReference type="RefSeq" id="WP_284215531.1">
    <property type="nucleotide sequence ID" value="NZ_BSOT01000002.1"/>
</dbReference>
<protein>
    <submittedName>
        <fullName evidence="2">Uncharacterized protein</fullName>
    </submittedName>
</protein>
<evidence type="ECO:0000313" key="3">
    <source>
        <dbReference type="Proteomes" id="UP001156601"/>
    </source>
</evidence>
<comment type="caution">
    <text evidence="2">The sequence shown here is derived from an EMBL/GenBank/DDBJ whole genome shotgun (WGS) entry which is preliminary data.</text>
</comment>
<evidence type="ECO:0000313" key="2">
    <source>
        <dbReference type="EMBL" id="GLR69204.1"/>
    </source>
</evidence>
<dbReference type="Proteomes" id="UP001156601">
    <property type="component" value="Unassembled WGS sequence"/>
</dbReference>